<dbReference type="InterPro" id="IPR013645">
    <property type="entry name" value="Glyco_transf_8N"/>
</dbReference>
<protein>
    <submittedName>
        <fullName evidence="10">LPS 1,3-galactosyltransferase</fullName>
    </submittedName>
</protein>
<dbReference type="AlphaFoldDB" id="A0A8D4UVU0"/>
<dbReference type="Pfam" id="PF08437">
    <property type="entry name" value="Glyco_transf_8C"/>
    <property type="match status" value="1"/>
</dbReference>
<dbReference type="Pfam" id="PF01501">
    <property type="entry name" value="Glyco_transf_8"/>
    <property type="match status" value="1"/>
</dbReference>
<feature type="domain" description="Glycosyl transferase family 8 C-terminal" evidence="9">
    <location>
        <begin position="283"/>
        <end position="336"/>
    </location>
</feature>
<evidence type="ECO:0000256" key="6">
    <source>
        <dbReference type="ARBA" id="ARBA00022723"/>
    </source>
</evidence>
<dbReference type="CDD" id="cd04194">
    <property type="entry name" value="GT8_A4GalT_like"/>
    <property type="match status" value="1"/>
</dbReference>
<organism evidence="10 11">
    <name type="scientific">Dialister hominis</name>
    <dbReference type="NCBI Taxonomy" id="2582419"/>
    <lineage>
        <taxon>Bacteria</taxon>
        <taxon>Bacillati</taxon>
        <taxon>Bacillota</taxon>
        <taxon>Negativicutes</taxon>
        <taxon>Veillonellales</taxon>
        <taxon>Veillonellaceae</taxon>
        <taxon>Dialister</taxon>
    </lineage>
</organism>
<reference evidence="11" key="1">
    <citation type="submission" date="2019-05" db="EMBL/GenBank/DDBJ databases">
        <title>Complete genome sequencing of Dialister sp. strain 5BBH33.</title>
        <authorList>
            <person name="Sakamoto M."/>
            <person name="Murakami T."/>
            <person name="Mori H."/>
        </authorList>
    </citation>
    <scope>NUCLEOTIDE SEQUENCE [LARGE SCALE GENOMIC DNA]</scope>
    <source>
        <strain evidence="11">5BBH33</strain>
    </source>
</reference>
<dbReference type="EMBL" id="AP019697">
    <property type="protein sequence ID" value="BBK25902.1"/>
    <property type="molecule type" value="Genomic_DNA"/>
</dbReference>
<dbReference type="KEGG" id="dho:Dia5BBH33_18370"/>
<comment type="cofactor">
    <cofactor evidence="1">
        <name>Mg(2+)</name>
        <dbReference type="ChEBI" id="CHEBI:18420"/>
    </cofactor>
</comment>
<dbReference type="GeneID" id="92717046"/>
<dbReference type="InterPro" id="IPR029044">
    <property type="entry name" value="Nucleotide-diphossugar_trans"/>
</dbReference>
<evidence type="ECO:0000313" key="10">
    <source>
        <dbReference type="EMBL" id="BBK25902.1"/>
    </source>
</evidence>
<gene>
    <name evidence="10" type="primary">rfaI</name>
    <name evidence="10" type="ORF">Dia5BBH33_18370</name>
</gene>
<keyword evidence="6" id="KW-0479">Metal-binding</keyword>
<dbReference type="RefSeq" id="WP_162501788.1">
    <property type="nucleotide sequence ID" value="NZ_AP019697.1"/>
</dbReference>
<evidence type="ECO:0000259" key="9">
    <source>
        <dbReference type="Pfam" id="PF08437"/>
    </source>
</evidence>
<evidence type="ECO:0000256" key="2">
    <source>
        <dbReference type="ARBA" id="ARBA00004713"/>
    </source>
</evidence>
<keyword evidence="5 10" id="KW-0808">Transferase</keyword>
<dbReference type="InterPro" id="IPR002495">
    <property type="entry name" value="Glyco_trans_8"/>
</dbReference>
<evidence type="ECO:0000256" key="1">
    <source>
        <dbReference type="ARBA" id="ARBA00001946"/>
    </source>
</evidence>
<keyword evidence="8" id="KW-0448">Lipopolysaccharide biosynthesis</keyword>
<comment type="pathway">
    <text evidence="2">Bacterial outer membrane biogenesis; LPS core biosynthesis.</text>
</comment>
<dbReference type="PANTHER" id="PTHR13778:SF47">
    <property type="entry name" value="LIPOPOLYSACCHARIDE 1,3-GALACTOSYLTRANSFERASE"/>
    <property type="match status" value="1"/>
</dbReference>
<evidence type="ECO:0000313" key="11">
    <source>
        <dbReference type="Proteomes" id="UP000320585"/>
    </source>
</evidence>
<evidence type="ECO:0000256" key="4">
    <source>
        <dbReference type="ARBA" id="ARBA00022676"/>
    </source>
</evidence>
<evidence type="ECO:0000256" key="7">
    <source>
        <dbReference type="ARBA" id="ARBA00022842"/>
    </source>
</evidence>
<keyword evidence="7" id="KW-0460">Magnesium</keyword>
<evidence type="ECO:0000256" key="3">
    <source>
        <dbReference type="ARBA" id="ARBA00006351"/>
    </source>
</evidence>
<comment type="similarity">
    <text evidence="3">Belongs to the glycosyltransferase 8 family.</text>
</comment>
<name>A0A8D4UVU0_9FIRM</name>
<evidence type="ECO:0000256" key="8">
    <source>
        <dbReference type="ARBA" id="ARBA00022985"/>
    </source>
</evidence>
<dbReference type="Gene3D" id="3.90.550.10">
    <property type="entry name" value="Spore Coat Polysaccharide Biosynthesis Protein SpsA, Chain A"/>
    <property type="match status" value="1"/>
</dbReference>
<dbReference type="GO" id="GO:0046872">
    <property type="term" value="F:metal ion binding"/>
    <property type="evidence" value="ECO:0007669"/>
    <property type="project" value="UniProtKB-KW"/>
</dbReference>
<proteinExistence type="inferred from homology"/>
<evidence type="ECO:0000256" key="5">
    <source>
        <dbReference type="ARBA" id="ARBA00022679"/>
    </source>
</evidence>
<dbReference type="PANTHER" id="PTHR13778">
    <property type="entry name" value="GLYCOSYLTRANSFERASE 8 DOMAIN-CONTAINING PROTEIN"/>
    <property type="match status" value="1"/>
</dbReference>
<sequence>MSNLQEQKGISSFDGAILKKEEIGDTSGEVYHIAFSGTSNYLVHTGISMVSILESNPKRAFHFHVFINGIEPEDKEKMEIVAHRWNCRITLYYVDDSFFREMLHRDGIAAFFYRFLVPPLLGEEQIQRVLYLDGDIMCQNSLDELMNVDLGGNIAACVEDTSPAYAEMRRKKVGTKAYFNSGMMLIDINNWNEVAVSFKAADMAVQRKASGKPLASHDQDILNILLDGRFLMMPKKYNYIYNIDMKGFFQKQEPLVYDQSAVLVHFAGIVKPWRSWVQDLPGVEKYHSFAQTSPWKDVPLVGFRRHKDIHQAARHARRMGKYGKMVQMYGKYLSDKFVRHE</sequence>
<dbReference type="SUPFAM" id="SSF53448">
    <property type="entry name" value="Nucleotide-diphospho-sugar transferases"/>
    <property type="match status" value="1"/>
</dbReference>
<accession>A0A8D4UVU0</accession>
<dbReference type="GO" id="GO:0008918">
    <property type="term" value="F:lipopolysaccharide 3-alpha-galactosyltransferase activity"/>
    <property type="evidence" value="ECO:0007669"/>
    <property type="project" value="InterPro"/>
</dbReference>
<dbReference type="InterPro" id="IPR050748">
    <property type="entry name" value="Glycosyltrans_8_dom-fam"/>
</dbReference>
<keyword evidence="11" id="KW-1185">Reference proteome</keyword>
<keyword evidence="4 10" id="KW-0328">Glycosyltransferase</keyword>
<dbReference type="Proteomes" id="UP000320585">
    <property type="component" value="Chromosome"/>
</dbReference>